<proteinExistence type="predicted"/>
<dbReference type="InterPro" id="IPR005311">
    <property type="entry name" value="PBP_dimer"/>
</dbReference>
<dbReference type="GO" id="GO:0005886">
    <property type="term" value="C:plasma membrane"/>
    <property type="evidence" value="ECO:0007669"/>
    <property type="project" value="TreeGrafter"/>
</dbReference>
<dbReference type="PANTHER" id="PTHR30627">
    <property type="entry name" value="PEPTIDOGLYCAN D,D-TRANSPEPTIDASE"/>
    <property type="match status" value="1"/>
</dbReference>
<dbReference type="GO" id="GO:0071555">
    <property type="term" value="P:cell wall organization"/>
    <property type="evidence" value="ECO:0007669"/>
    <property type="project" value="TreeGrafter"/>
</dbReference>
<evidence type="ECO:0000256" key="3">
    <source>
        <dbReference type="ARBA" id="ARBA00023136"/>
    </source>
</evidence>
<feature type="domain" description="PASTA" evidence="5">
    <location>
        <begin position="652"/>
        <end position="707"/>
    </location>
</feature>
<name>A0AAE3LQC4_9BACT</name>
<dbReference type="Proteomes" id="UP001209317">
    <property type="component" value="Unassembled WGS sequence"/>
</dbReference>
<keyword evidence="4" id="KW-0812">Transmembrane</keyword>
<dbReference type="PROSITE" id="PS51178">
    <property type="entry name" value="PASTA"/>
    <property type="match status" value="1"/>
</dbReference>
<protein>
    <submittedName>
        <fullName evidence="6">Transpeptidase family protein</fullName>
    </submittedName>
</protein>
<accession>A0AAE3LQC4</accession>
<keyword evidence="2" id="KW-0645">Protease</keyword>
<dbReference type="Gene3D" id="3.90.1310.10">
    <property type="entry name" value="Penicillin-binding protein 2a (Domain 2)"/>
    <property type="match status" value="1"/>
</dbReference>
<keyword evidence="7" id="KW-1185">Reference proteome</keyword>
<dbReference type="InterPro" id="IPR001460">
    <property type="entry name" value="PCN-bd_Tpept"/>
</dbReference>
<keyword evidence="2" id="KW-0378">Hydrolase</keyword>
<dbReference type="Gene3D" id="3.40.710.10">
    <property type="entry name" value="DD-peptidase/beta-lactamase superfamily"/>
    <property type="match status" value="1"/>
</dbReference>
<dbReference type="InterPro" id="IPR005543">
    <property type="entry name" value="PASTA_dom"/>
</dbReference>
<keyword evidence="3 4" id="KW-0472">Membrane</keyword>
<dbReference type="PANTHER" id="PTHR30627:SF1">
    <property type="entry name" value="PEPTIDOGLYCAN D,D-TRANSPEPTIDASE FTSI"/>
    <property type="match status" value="1"/>
</dbReference>
<evidence type="ECO:0000256" key="4">
    <source>
        <dbReference type="SAM" id="Phobius"/>
    </source>
</evidence>
<dbReference type="GO" id="GO:0008658">
    <property type="term" value="F:penicillin binding"/>
    <property type="evidence" value="ECO:0007669"/>
    <property type="project" value="InterPro"/>
</dbReference>
<evidence type="ECO:0000256" key="2">
    <source>
        <dbReference type="ARBA" id="ARBA00022645"/>
    </source>
</evidence>
<gene>
    <name evidence="6" type="ORF">OD355_07610</name>
</gene>
<comment type="caution">
    <text evidence="6">The sequence shown here is derived from an EMBL/GenBank/DDBJ whole genome shotgun (WGS) entry which is preliminary data.</text>
</comment>
<evidence type="ECO:0000259" key="5">
    <source>
        <dbReference type="PROSITE" id="PS51178"/>
    </source>
</evidence>
<evidence type="ECO:0000313" key="7">
    <source>
        <dbReference type="Proteomes" id="UP001209317"/>
    </source>
</evidence>
<dbReference type="GO" id="GO:0004180">
    <property type="term" value="F:carboxypeptidase activity"/>
    <property type="evidence" value="ECO:0007669"/>
    <property type="project" value="UniProtKB-KW"/>
</dbReference>
<dbReference type="EMBL" id="JAOTPL010000009">
    <property type="protein sequence ID" value="MCU7694380.1"/>
    <property type="molecule type" value="Genomic_DNA"/>
</dbReference>
<organism evidence="6 7">
    <name type="scientific">Haoranjiania flava</name>
    <dbReference type="NCBI Taxonomy" id="1856322"/>
    <lineage>
        <taxon>Bacteria</taxon>
        <taxon>Pseudomonadati</taxon>
        <taxon>Bacteroidota</taxon>
        <taxon>Chitinophagia</taxon>
        <taxon>Chitinophagales</taxon>
        <taxon>Chitinophagaceae</taxon>
        <taxon>Haoranjiania</taxon>
    </lineage>
</organism>
<dbReference type="SMART" id="SM00740">
    <property type="entry name" value="PASTA"/>
    <property type="match status" value="1"/>
</dbReference>
<dbReference type="SUPFAM" id="SSF56601">
    <property type="entry name" value="beta-lactamase/transpeptidase-like"/>
    <property type="match status" value="1"/>
</dbReference>
<evidence type="ECO:0000256" key="1">
    <source>
        <dbReference type="ARBA" id="ARBA00004370"/>
    </source>
</evidence>
<comment type="subcellular location">
    <subcellularLocation>
        <location evidence="1">Membrane</location>
    </subcellularLocation>
</comment>
<dbReference type="AlphaFoldDB" id="A0AAE3LQC4"/>
<keyword evidence="2" id="KW-0121">Carboxypeptidase</keyword>
<keyword evidence="4" id="KW-1133">Transmembrane helix</keyword>
<dbReference type="CDD" id="cd06575">
    <property type="entry name" value="PASTA_Pbp2x-like_2"/>
    <property type="match status" value="1"/>
</dbReference>
<sequence>MEVKNVILSRVYLAYLLIILICVAVVGKAFYIQSAQGDYWKSMSDSLHQKMQMLDASRGTIYSQDGQMLSTSIPQFDIYIDFAADGLREKNGKRFRENLDSLCHHLAILFPQKRASDYRQELEYGYNKELRYYSLLKKVNFRDYQKLLKLPLVREGRNKSGFIPEVKNIRLNPYGMLAFRTIGLNRENSSNVGLELTYDSILKGKEGRRLVRFIAGGVAVPVENANEIDPEDGKDIITTIDIKMQEIVENALMKMMQENEAQKGTAIVMEVKTGKVKAIANLDRTPNGNYAEIYNNAITPTEPGSTFKLASMLAVLEDGKTDTGKSIDMEGGRWLINKRTVYDSENHGHVASVKKAFEMSSNVASAKLVYNAYGANPALFIDHLKNMGFAEKTGIDLVGERNPVIHLPGSSTWSATTLPWMAFGYSLTISPLHTAMLYNTVANNGKMMRPYLVDAIASDGVVIEKKYPHEVRTICSPEVVNKLQAMLEGVCNIEGGTGYRLLRDVPFKVAGKTGTALVAQGKLGYNAGIYQSSFAGYFPAEKPEYTCVVVIINKPRAAKYYGAAVAGPVFKEIAQRLYTMYVRRDGNEKDHGLDSLKAESSNYYFAGGVHDLHTIFKTLGINYVDSATVQKQFALVHGYEKPVLKNLNYLKGNKMPNLVGLGLKDALYLCESKGLKVFIDGVGKVTSQSIAMGDPVESGQQIKLLLN</sequence>
<dbReference type="Gene3D" id="3.30.450.330">
    <property type="match status" value="1"/>
</dbReference>
<dbReference type="Pfam" id="PF03717">
    <property type="entry name" value="PBP_dimer"/>
    <property type="match status" value="1"/>
</dbReference>
<dbReference type="InterPro" id="IPR012338">
    <property type="entry name" value="Beta-lactam/transpept-like"/>
</dbReference>
<dbReference type="RefSeq" id="WP_263037866.1">
    <property type="nucleotide sequence ID" value="NZ_JAOTPL010000009.1"/>
</dbReference>
<reference evidence="6" key="1">
    <citation type="submission" date="2022-10" db="EMBL/GenBank/DDBJ databases">
        <authorList>
            <person name="Kim H.S."/>
            <person name="Kim J.-S."/>
            <person name="Suh M.K."/>
            <person name="Eom M.K."/>
            <person name="Lee J.-S."/>
        </authorList>
    </citation>
    <scope>NUCLEOTIDE SEQUENCE</scope>
    <source>
        <strain evidence="6">LIP-5</strain>
    </source>
</reference>
<dbReference type="Pfam" id="PF00905">
    <property type="entry name" value="Transpeptidase"/>
    <property type="match status" value="1"/>
</dbReference>
<dbReference type="SUPFAM" id="SSF54184">
    <property type="entry name" value="Penicillin-binding protein 2x (pbp-2x), c-terminal domain"/>
    <property type="match status" value="1"/>
</dbReference>
<dbReference type="Pfam" id="PF03793">
    <property type="entry name" value="PASTA"/>
    <property type="match status" value="1"/>
</dbReference>
<evidence type="ECO:0000313" key="6">
    <source>
        <dbReference type="EMBL" id="MCU7694380.1"/>
    </source>
</evidence>
<dbReference type="InterPro" id="IPR050515">
    <property type="entry name" value="Beta-lactam/transpept"/>
</dbReference>
<feature type="transmembrane region" description="Helical" evidence="4">
    <location>
        <begin position="12"/>
        <end position="32"/>
    </location>
</feature>
<dbReference type="SUPFAM" id="SSF56519">
    <property type="entry name" value="Penicillin binding protein dimerisation domain"/>
    <property type="match status" value="1"/>
</dbReference>
<dbReference type="InterPro" id="IPR036138">
    <property type="entry name" value="PBP_dimer_sf"/>
</dbReference>